<evidence type="ECO:0000256" key="5">
    <source>
        <dbReference type="ARBA" id="ARBA00022763"/>
    </source>
</evidence>
<accession>A0A8J7S0N8</accession>
<dbReference type="InterPro" id="IPR003395">
    <property type="entry name" value="RecF/RecN/SMC_N"/>
</dbReference>
<comment type="function">
    <text evidence="1 9">May be involved in recombinational repair of damaged DNA.</text>
</comment>
<dbReference type="GO" id="GO:0009432">
    <property type="term" value="P:SOS response"/>
    <property type="evidence" value="ECO:0007669"/>
    <property type="project" value="TreeGrafter"/>
</dbReference>
<dbReference type="GO" id="GO:0043590">
    <property type="term" value="C:bacterial nucleoid"/>
    <property type="evidence" value="ECO:0007669"/>
    <property type="project" value="TreeGrafter"/>
</dbReference>
<reference evidence="11" key="1">
    <citation type="submission" date="2021-04" db="EMBL/GenBank/DDBJ databases">
        <authorList>
            <person name="Zhang D.-C."/>
        </authorList>
    </citation>
    <scope>NUCLEOTIDE SEQUENCE</scope>
    <source>
        <strain evidence="11">CGMCC 1.15697</strain>
    </source>
</reference>
<dbReference type="InterPro" id="IPR004604">
    <property type="entry name" value="DNA_recomb/repair_RecN"/>
</dbReference>
<keyword evidence="7 9" id="KW-0234">DNA repair</keyword>
<dbReference type="RefSeq" id="WP_210682321.1">
    <property type="nucleotide sequence ID" value="NZ_JAGMWN010000005.1"/>
</dbReference>
<dbReference type="CDD" id="cd03241">
    <property type="entry name" value="ABC_RecN"/>
    <property type="match status" value="2"/>
</dbReference>
<evidence type="ECO:0000256" key="9">
    <source>
        <dbReference type="PIRNR" id="PIRNR003128"/>
    </source>
</evidence>
<comment type="caution">
    <text evidence="11">The sequence shown here is derived from an EMBL/GenBank/DDBJ whole genome shotgun (WGS) entry which is preliminary data.</text>
</comment>
<organism evidence="11 12">
    <name type="scientific">Marivibrio halodurans</name>
    <dbReference type="NCBI Taxonomy" id="2039722"/>
    <lineage>
        <taxon>Bacteria</taxon>
        <taxon>Pseudomonadati</taxon>
        <taxon>Pseudomonadota</taxon>
        <taxon>Alphaproteobacteria</taxon>
        <taxon>Rhodospirillales</taxon>
        <taxon>Rhodospirillaceae</taxon>
        <taxon>Marivibrio</taxon>
    </lineage>
</organism>
<sequence>MLSDLSIRDVVLIDRLDLDFGSGLAVLTGETGAGKSILLDSLGLALGRRGDARLVRPDADRATVVAGFAPPEGHPVWALLAEHEIEPEDRLTLKRVLSADGRSKAFINDAPCGVGLLKQVGETLVEIQGQFDQQGLMDSATHIRLLDSYGRLDDARARTKEAHGIWRAAMKKLEDARAGAAQARAEEEFLRFSVEELDQLAPKPGEEADLAAKRTMLQNAEQIVEALTAALEEIGGGEGAESRVGAAQRTLDRVAAKAEGRLDPALAALDRASVEIEEALAALNRAGAEMDGGDSDVETIEERLFALRDVARKHKVEVDALPALRDTLGERLSLLDAGEERIAALDKEAARTREAYLEAARTLSEDRRRTAEALDRAVNAELPPLKLEKARFETQQDMLDESAWGPRGIDKVAFRVQTNPGMPAGPLDKIASGGELSRFLLAIKVCLAEVGTIPTLVFDEVDSGVGGATAAAVGERLDRLARRVQLLVVTHSPQVAARGADHWRVAKAERDGHMSTAVERLSDEQRREEIARMLSGAEITDEARAAADRLREGVRA</sequence>
<dbReference type="Pfam" id="PF02463">
    <property type="entry name" value="SMC_N"/>
    <property type="match status" value="1"/>
</dbReference>
<evidence type="ECO:0000256" key="2">
    <source>
        <dbReference type="ARBA" id="ARBA00009441"/>
    </source>
</evidence>
<dbReference type="SUPFAM" id="SSF52540">
    <property type="entry name" value="P-loop containing nucleoside triphosphate hydrolases"/>
    <property type="match status" value="2"/>
</dbReference>
<dbReference type="Gene3D" id="3.40.50.300">
    <property type="entry name" value="P-loop containing nucleotide triphosphate hydrolases"/>
    <property type="match status" value="2"/>
</dbReference>
<dbReference type="EMBL" id="JAGMWN010000005">
    <property type="protein sequence ID" value="MBP5857740.1"/>
    <property type="molecule type" value="Genomic_DNA"/>
</dbReference>
<evidence type="ECO:0000313" key="11">
    <source>
        <dbReference type="EMBL" id="MBP5857740.1"/>
    </source>
</evidence>
<evidence type="ECO:0000256" key="1">
    <source>
        <dbReference type="ARBA" id="ARBA00003618"/>
    </source>
</evidence>
<evidence type="ECO:0000256" key="8">
    <source>
        <dbReference type="ARBA" id="ARBA00033408"/>
    </source>
</evidence>
<dbReference type="GO" id="GO:0005524">
    <property type="term" value="F:ATP binding"/>
    <property type="evidence" value="ECO:0007669"/>
    <property type="project" value="UniProtKB-KW"/>
</dbReference>
<evidence type="ECO:0000259" key="10">
    <source>
        <dbReference type="Pfam" id="PF02463"/>
    </source>
</evidence>
<dbReference type="GO" id="GO:0006310">
    <property type="term" value="P:DNA recombination"/>
    <property type="evidence" value="ECO:0007669"/>
    <property type="project" value="InterPro"/>
</dbReference>
<dbReference type="Proteomes" id="UP000672602">
    <property type="component" value="Unassembled WGS sequence"/>
</dbReference>
<dbReference type="GO" id="GO:0006281">
    <property type="term" value="P:DNA repair"/>
    <property type="evidence" value="ECO:0007669"/>
    <property type="project" value="UniProtKB-KW"/>
</dbReference>
<evidence type="ECO:0000313" key="12">
    <source>
        <dbReference type="Proteomes" id="UP000672602"/>
    </source>
</evidence>
<keyword evidence="6" id="KW-0067">ATP-binding</keyword>
<dbReference type="FunFam" id="3.40.50.300:FF:000319">
    <property type="entry name" value="DNA repair protein RecN"/>
    <property type="match status" value="1"/>
</dbReference>
<dbReference type="PANTHER" id="PTHR11059:SF0">
    <property type="entry name" value="DNA REPAIR PROTEIN RECN"/>
    <property type="match status" value="1"/>
</dbReference>
<protein>
    <recommendedName>
        <fullName evidence="3 9">DNA repair protein RecN</fullName>
    </recommendedName>
    <alternativeName>
        <fullName evidence="8 9">Recombination protein N</fullName>
    </alternativeName>
</protein>
<gene>
    <name evidence="11" type="primary">recN</name>
    <name evidence="11" type="ORF">KAJ83_12035</name>
</gene>
<dbReference type="PANTHER" id="PTHR11059">
    <property type="entry name" value="DNA REPAIR PROTEIN RECN"/>
    <property type="match status" value="1"/>
</dbReference>
<evidence type="ECO:0000256" key="6">
    <source>
        <dbReference type="ARBA" id="ARBA00022840"/>
    </source>
</evidence>
<keyword evidence="5 9" id="KW-0227">DNA damage</keyword>
<dbReference type="AlphaFoldDB" id="A0A8J7S0N8"/>
<dbReference type="InterPro" id="IPR027417">
    <property type="entry name" value="P-loop_NTPase"/>
</dbReference>
<feature type="domain" description="RecF/RecN/SMC N-terminal" evidence="10">
    <location>
        <begin position="14"/>
        <end position="508"/>
    </location>
</feature>
<dbReference type="NCBIfam" id="TIGR00634">
    <property type="entry name" value="recN"/>
    <property type="match status" value="1"/>
</dbReference>
<evidence type="ECO:0000256" key="3">
    <source>
        <dbReference type="ARBA" id="ARBA00021315"/>
    </source>
</evidence>
<proteinExistence type="inferred from homology"/>
<evidence type="ECO:0000256" key="4">
    <source>
        <dbReference type="ARBA" id="ARBA00022741"/>
    </source>
</evidence>
<name>A0A8J7S0N8_9PROT</name>
<keyword evidence="12" id="KW-1185">Reference proteome</keyword>
<dbReference type="FunFam" id="3.40.50.300:FF:000356">
    <property type="entry name" value="DNA repair protein RecN"/>
    <property type="match status" value="1"/>
</dbReference>
<keyword evidence="4" id="KW-0547">Nucleotide-binding</keyword>
<dbReference type="PIRSF" id="PIRSF003128">
    <property type="entry name" value="RecN"/>
    <property type="match status" value="1"/>
</dbReference>
<comment type="similarity">
    <text evidence="2 9">Belongs to the RecN family.</text>
</comment>
<evidence type="ECO:0000256" key="7">
    <source>
        <dbReference type="ARBA" id="ARBA00023204"/>
    </source>
</evidence>